<accession>A0A832ZEH7</accession>
<dbReference type="GO" id="GO:0016787">
    <property type="term" value="F:hydrolase activity"/>
    <property type="evidence" value="ECO:0007669"/>
    <property type="project" value="UniProtKB-KW"/>
</dbReference>
<reference evidence="1" key="1">
    <citation type="journal article" date="2020" name="ISME J.">
        <title>Gammaproteobacteria mediating utilization of methyl-, sulfur- and petroleum organic compounds in deep ocean hydrothermal plumes.</title>
        <authorList>
            <person name="Zhou Z."/>
            <person name="Liu Y."/>
            <person name="Pan J."/>
            <person name="Cron B.R."/>
            <person name="Toner B.M."/>
            <person name="Anantharaman K."/>
            <person name="Breier J.A."/>
            <person name="Dick G.J."/>
            <person name="Li M."/>
        </authorList>
    </citation>
    <scope>NUCLEOTIDE SEQUENCE</scope>
    <source>
        <strain evidence="1">SZUA-1476</strain>
    </source>
</reference>
<proteinExistence type="predicted"/>
<dbReference type="InterPro" id="IPR036866">
    <property type="entry name" value="RibonucZ/Hydroxyglut_hydro"/>
</dbReference>
<comment type="caution">
    <text evidence="1">The sequence shown here is derived from an EMBL/GenBank/DDBJ whole genome shotgun (WGS) entry which is preliminary data.</text>
</comment>
<evidence type="ECO:0000313" key="2">
    <source>
        <dbReference type="Proteomes" id="UP000653692"/>
    </source>
</evidence>
<keyword evidence="1" id="KW-0378">Hydrolase</keyword>
<name>A0A832ZEH7_9EURY</name>
<evidence type="ECO:0000313" key="1">
    <source>
        <dbReference type="EMBL" id="HIP88394.1"/>
    </source>
</evidence>
<dbReference type="Gene3D" id="3.60.15.10">
    <property type="entry name" value="Ribonuclease Z/Hydroxyacylglutathione hydrolase-like"/>
    <property type="match status" value="1"/>
</dbReference>
<dbReference type="AlphaFoldDB" id="A0A832ZEH7"/>
<dbReference type="EMBL" id="DQUR01000002">
    <property type="protein sequence ID" value="HIP88394.1"/>
    <property type="molecule type" value="Genomic_DNA"/>
</dbReference>
<protein>
    <submittedName>
        <fullName evidence="1">MBL fold metallo-hydrolase</fullName>
    </submittedName>
</protein>
<sequence>FRVLGVEEVYTGHCTGLRAEAEFLKAYGDRFHKLHSGMVIEFG</sequence>
<dbReference type="Proteomes" id="UP000653692">
    <property type="component" value="Unassembled WGS sequence"/>
</dbReference>
<organism evidence="1 2">
    <name type="scientific">Thermococcus paralvinellae</name>
    <dbReference type="NCBI Taxonomy" id="582419"/>
    <lineage>
        <taxon>Archaea</taxon>
        <taxon>Methanobacteriati</taxon>
        <taxon>Methanobacteriota</taxon>
        <taxon>Thermococci</taxon>
        <taxon>Thermococcales</taxon>
        <taxon>Thermococcaceae</taxon>
        <taxon>Thermococcus</taxon>
    </lineage>
</organism>
<gene>
    <name evidence="1" type="ORF">EYH24_00060</name>
</gene>
<feature type="non-terminal residue" evidence="1">
    <location>
        <position position="1"/>
    </location>
</feature>